<protein>
    <recommendedName>
        <fullName evidence="6">3'-5' exonuclease</fullName>
    </recommendedName>
    <alternativeName>
        <fullName evidence="7">Werner Syndrome-like exonuclease</fullName>
    </alternativeName>
</protein>
<dbReference type="GO" id="GO:0046872">
    <property type="term" value="F:metal ion binding"/>
    <property type="evidence" value="ECO:0007669"/>
    <property type="project" value="UniProtKB-KW"/>
</dbReference>
<dbReference type="CDD" id="cd06141">
    <property type="entry name" value="WRN_exo"/>
    <property type="match status" value="1"/>
</dbReference>
<dbReference type="InterPro" id="IPR036397">
    <property type="entry name" value="RNaseH_sf"/>
</dbReference>
<evidence type="ECO:0000313" key="10">
    <source>
        <dbReference type="Proteomes" id="UP000323824"/>
    </source>
</evidence>
<dbReference type="RefSeq" id="WP_149567153.1">
    <property type="nucleotide sequence ID" value="NZ_CP035807.1"/>
</dbReference>
<dbReference type="InterPro" id="IPR051132">
    <property type="entry name" value="3-5_Exonuclease_domain"/>
</dbReference>
<evidence type="ECO:0000256" key="1">
    <source>
        <dbReference type="ARBA" id="ARBA00022722"/>
    </source>
</evidence>
<dbReference type="Proteomes" id="UP000323824">
    <property type="component" value="Chromosome"/>
</dbReference>
<dbReference type="GO" id="GO:0003676">
    <property type="term" value="F:nucleic acid binding"/>
    <property type="evidence" value="ECO:0007669"/>
    <property type="project" value="InterPro"/>
</dbReference>
<dbReference type="SUPFAM" id="SSF53098">
    <property type="entry name" value="Ribonuclease H-like"/>
    <property type="match status" value="1"/>
</dbReference>
<keyword evidence="1" id="KW-0540">Nuclease</keyword>
<evidence type="ECO:0000256" key="4">
    <source>
        <dbReference type="ARBA" id="ARBA00022839"/>
    </source>
</evidence>
<feature type="domain" description="3'-5' exonuclease" evidence="8">
    <location>
        <begin position="79"/>
        <end position="252"/>
    </location>
</feature>
<dbReference type="PANTHER" id="PTHR13620:SF109">
    <property type="entry name" value="3'-5' EXONUCLEASE"/>
    <property type="match status" value="1"/>
</dbReference>
<dbReference type="InterPro" id="IPR012337">
    <property type="entry name" value="RNaseH-like_sf"/>
</dbReference>
<dbReference type="SMART" id="SM00474">
    <property type="entry name" value="35EXOc"/>
    <property type="match status" value="1"/>
</dbReference>
<keyword evidence="2" id="KW-0479">Metal-binding</keyword>
<evidence type="ECO:0000256" key="7">
    <source>
        <dbReference type="ARBA" id="ARBA00042761"/>
    </source>
</evidence>
<evidence type="ECO:0000259" key="8">
    <source>
        <dbReference type="SMART" id="SM00474"/>
    </source>
</evidence>
<name>A0A5C1QAR8_9SPIO</name>
<evidence type="ECO:0000256" key="6">
    <source>
        <dbReference type="ARBA" id="ARBA00040531"/>
    </source>
</evidence>
<dbReference type="Pfam" id="PF01612">
    <property type="entry name" value="DNA_pol_A_exo1"/>
    <property type="match status" value="1"/>
</dbReference>
<dbReference type="PANTHER" id="PTHR13620">
    <property type="entry name" value="3-5 EXONUCLEASE"/>
    <property type="match status" value="1"/>
</dbReference>
<dbReference type="AlphaFoldDB" id="A0A5C1QAR8"/>
<dbReference type="GO" id="GO:0006139">
    <property type="term" value="P:nucleobase-containing compound metabolic process"/>
    <property type="evidence" value="ECO:0007669"/>
    <property type="project" value="InterPro"/>
</dbReference>
<evidence type="ECO:0000256" key="2">
    <source>
        <dbReference type="ARBA" id="ARBA00022723"/>
    </source>
</evidence>
<organism evidence="9 10">
    <name type="scientific">Thiospirochaeta perfilievii</name>
    <dbReference type="NCBI Taxonomy" id="252967"/>
    <lineage>
        <taxon>Bacteria</taxon>
        <taxon>Pseudomonadati</taxon>
        <taxon>Spirochaetota</taxon>
        <taxon>Spirochaetia</taxon>
        <taxon>Spirochaetales</taxon>
        <taxon>Spirochaetaceae</taxon>
        <taxon>Thiospirochaeta</taxon>
    </lineage>
</organism>
<evidence type="ECO:0000313" key="9">
    <source>
        <dbReference type="EMBL" id="QEN03896.1"/>
    </source>
</evidence>
<dbReference type="InterPro" id="IPR002562">
    <property type="entry name" value="3'-5'_exonuclease_dom"/>
</dbReference>
<dbReference type="KEGG" id="sper:EW093_03995"/>
<keyword evidence="10" id="KW-1185">Reference proteome</keyword>
<sequence length="256" mass="30158">MVILFMDNLNSIIDLKRLNLIKKQITPRESKKLEKKLSLLFKGFSKDSLNFISIIDRFNDPSFDQNKLEKYNTGTREIVIINRDYKIKDAISNILKEDFIGFDTEQRPTFKRGEKQKNFALIQIATKDFCYLFQTKYLHDIKPIIKIITNEKIIKVGFDLKNDNKEFKNQLNIEPKNIFDLSPFMKRNLLHKNQIGVKNSVALILLKQMQKSKKIAMSNWENRILNENQIKYASEDATAPYDIFSYLYNNFPTIIS</sequence>
<evidence type="ECO:0000256" key="3">
    <source>
        <dbReference type="ARBA" id="ARBA00022801"/>
    </source>
</evidence>
<accession>A0A5C1QAR8</accession>
<reference evidence="9 10" key="1">
    <citation type="submission" date="2019-02" db="EMBL/GenBank/DDBJ databases">
        <authorList>
            <person name="Fomenkov A."/>
            <person name="Dubinina G."/>
            <person name="Grabovich M."/>
            <person name="Vincze T."/>
            <person name="Roberts R.J."/>
        </authorList>
    </citation>
    <scope>NUCLEOTIDE SEQUENCE [LARGE SCALE GENOMIC DNA]</scope>
    <source>
        <strain evidence="9 10">P</strain>
    </source>
</reference>
<reference evidence="9 10" key="2">
    <citation type="submission" date="2019-09" db="EMBL/GenBank/DDBJ databases">
        <title>Complete Genome Sequence and Methylome Analysis of free living Spirochaetas.</title>
        <authorList>
            <person name="Leshcheva N."/>
            <person name="Mikheeva N."/>
        </authorList>
    </citation>
    <scope>NUCLEOTIDE SEQUENCE [LARGE SCALE GENOMIC DNA]</scope>
    <source>
        <strain evidence="9 10">P</strain>
    </source>
</reference>
<dbReference type="GO" id="GO:0008408">
    <property type="term" value="F:3'-5' exonuclease activity"/>
    <property type="evidence" value="ECO:0007669"/>
    <property type="project" value="InterPro"/>
</dbReference>
<dbReference type="Gene3D" id="3.30.420.10">
    <property type="entry name" value="Ribonuclease H-like superfamily/Ribonuclease H"/>
    <property type="match status" value="1"/>
</dbReference>
<keyword evidence="4 9" id="KW-0269">Exonuclease</keyword>
<dbReference type="OrthoDB" id="9793333at2"/>
<dbReference type="EMBL" id="CP035807">
    <property type="protein sequence ID" value="QEN03896.1"/>
    <property type="molecule type" value="Genomic_DNA"/>
</dbReference>
<keyword evidence="5" id="KW-0460">Magnesium</keyword>
<proteinExistence type="predicted"/>
<keyword evidence="3" id="KW-0378">Hydrolase</keyword>
<gene>
    <name evidence="9" type="ORF">EW093_03995</name>
</gene>
<evidence type="ECO:0000256" key="5">
    <source>
        <dbReference type="ARBA" id="ARBA00022842"/>
    </source>
</evidence>